<accession>A0ABP8CT37</accession>
<feature type="domain" description="RNA polymerase sigma-70 region 2" evidence="6">
    <location>
        <begin position="41"/>
        <end position="106"/>
    </location>
</feature>
<evidence type="ECO:0000256" key="1">
    <source>
        <dbReference type="ARBA" id="ARBA00010641"/>
    </source>
</evidence>
<dbReference type="RefSeq" id="WP_345119812.1">
    <property type="nucleotide sequence ID" value="NZ_BAABAT010000001.1"/>
</dbReference>
<dbReference type="InterPro" id="IPR013249">
    <property type="entry name" value="RNA_pol_sigma70_r4_t2"/>
</dbReference>
<dbReference type="InterPro" id="IPR013325">
    <property type="entry name" value="RNA_pol_sigma_r2"/>
</dbReference>
<evidence type="ECO:0000256" key="3">
    <source>
        <dbReference type="ARBA" id="ARBA00023082"/>
    </source>
</evidence>
<protein>
    <submittedName>
        <fullName evidence="8">RNA polymerase sigma factor</fullName>
    </submittedName>
</protein>
<proteinExistence type="inferred from homology"/>
<evidence type="ECO:0000256" key="2">
    <source>
        <dbReference type="ARBA" id="ARBA00023015"/>
    </source>
</evidence>
<evidence type="ECO:0000256" key="5">
    <source>
        <dbReference type="SAM" id="MobiDB-lite"/>
    </source>
</evidence>
<name>A0ABP8CT37_9ACTN</name>
<dbReference type="PANTHER" id="PTHR43133">
    <property type="entry name" value="RNA POLYMERASE ECF-TYPE SIGMA FACTO"/>
    <property type="match status" value="1"/>
</dbReference>
<keyword evidence="2" id="KW-0805">Transcription regulation</keyword>
<organism evidence="8 9">
    <name type="scientific">Dactylosporangium darangshiense</name>
    <dbReference type="NCBI Taxonomy" id="579108"/>
    <lineage>
        <taxon>Bacteria</taxon>
        <taxon>Bacillati</taxon>
        <taxon>Actinomycetota</taxon>
        <taxon>Actinomycetes</taxon>
        <taxon>Micromonosporales</taxon>
        <taxon>Micromonosporaceae</taxon>
        <taxon>Dactylosporangium</taxon>
    </lineage>
</organism>
<sequence>MKRSGRTDVRTGLGRAEGAPEELRPWVLAAQQGDEAAFAALYVAVQPGLLRYLRALVGDDAEDVASEAWLHIARDLPKLRDTAGFRGWAAAIARHRALDHLRHHRSRPAVSTAIEELVELSATQPDAGEQAVEAISTDRAVAPIAALPRDQAEAVLLRVVMGLDAKSAAHVLGKRPGAVRVAAHRGLRRLAAWLEEHPHDSVRPGVTPDSAPAPKQVR</sequence>
<dbReference type="InterPro" id="IPR014284">
    <property type="entry name" value="RNA_pol_sigma-70_dom"/>
</dbReference>
<dbReference type="NCBIfam" id="TIGR02937">
    <property type="entry name" value="sigma70-ECF"/>
    <property type="match status" value="1"/>
</dbReference>
<evidence type="ECO:0000313" key="8">
    <source>
        <dbReference type="EMBL" id="GAA4242990.1"/>
    </source>
</evidence>
<keyword evidence="3" id="KW-0731">Sigma factor</keyword>
<dbReference type="SUPFAM" id="SSF88659">
    <property type="entry name" value="Sigma3 and sigma4 domains of RNA polymerase sigma factors"/>
    <property type="match status" value="1"/>
</dbReference>
<evidence type="ECO:0000313" key="9">
    <source>
        <dbReference type="Proteomes" id="UP001500620"/>
    </source>
</evidence>
<gene>
    <name evidence="8" type="ORF">GCM10022255_000160</name>
</gene>
<dbReference type="Pfam" id="PF04542">
    <property type="entry name" value="Sigma70_r2"/>
    <property type="match status" value="1"/>
</dbReference>
<keyword evidence="4" id="KW-0804">Transcription</keyword>
<dbReference type="Gene3D" id="1.10.10.10">
    <property type="entry name" value="Winged helix-like DNA-binding domain superfamily/Winged helix DNA-binding domain"/>
    <property type="match status" value="1"/>
</dbReference>
<dbReference type="InterPro" id="IPR013324">
    <property type="entry name" value="RNA_pol_sigma_r3/r4-like"/>
</dbReference>
<dbReference type="Pfam" id="PF08281">
    <property type="entry name" value="Sigma70_r4_2"/>
    <property type="match status" value="1"/>
</dbReference>
<comment type="similarity">
    <text evidence="1">Belongs to the sigma-70 factor family. ECF subfamily.</text>
</comment>
<dbReference type="Gene3D" id="1.10.1740.10">
    <property type="match status" value="1"/>
</dbReference>
<dbReference type="InterPro" id="IPR036388">
    <property type="entry name" value="WH-like_DNA-bd_sf"/>
</dbReference>
<dbReference type="Proteomes" id="UP001500620">
    <property type="component" value="Unassembled WGS sequence"/>
</dbReference>
<comment type="caution">
    <text evidence="8">The sequence shown here is derived from an EMBL/GenBank/DDBJ whole genome shotgun (WGS) entry which is preliminary data.</text>
</comment>
<evidence type="ECO:0000259" key="7">
    <source>
        <dbReference type="Pfam" id="PF08281"/>
    </source>
</evidence>
<dbReference type="SUPFAM" id="SSF88946">
    <property type="entry name" value="Sigma2 domain of RNA polymerase sigma factors"/>
    <property type="match status" value="1"/>
</dbReference>
<feature type="domain" description="RNA polymerase sigma factor 70 region 4 type 2" evidence="7">
    <location>
        <begin position="144"/>
        <end position="190"/>
    </location>
</feature>
<dbReference type="InterPro" id="IPR007627">
    <property type="entry name" value="RNA_pol_sigma70_r2"/>
</dbReference>
<feature type="region of interest" description="Disordered" evidence="5">
    <location>
        <begin position="199"/>
        <end position="218"/>
    </location>
</feature>
<evidence type="ECO:0000259" key="6">
    <source>
        <dbReference type="Pfam" id="PF04542"/>
    </source>
</evidence>
<keyword evidence="9" id="KW-1185">Reference proteome</keyword>
<dbReference type="InterPro" id="IPR039425">
    <property type="entry name" value="RNA_pol_sigma-70-like"/>
</dbReference>
<evidence type="ECO:0000256" key="4">
    <source>
        <dbReference type="ARBA" id="ARBA00023163"/>
    </source>
</evidence>
<dbReference type="PANTHER" id="PTHR43133:SF66">
    <property type="entry name" value="ECF RNA POLYMERASE SIGMA FACTOR SIGK"/>
    <property type="match status" value="1"/>
</dbReference>
<dbReference type="EMBL" id="BAABAT010000001">
    <property type="protein sequence ID" value="GAA4242990.1"/>
    <property type="molecule type" value="Genomic_DNA"/>
</dbReference>
<reference evidence="9" key="1">
    <citation type="journal article" date="2019" name="Int. J. Syst. Evol. Microbiol.">
        <title>The Global Catalogue of Microorganisms (GCM) 10K type strain sequencing project: providing services to taxonomists for standard genome sequencing and annotation.</title>
        <authorList>
            <consortium name="The Broad Institute Genomics Platform"/>
            <consortium name="The Broad Institute Genome Sequencing Center for Infectious Disease"/>
            <person name="Wu L."/>
            <person name="Ma J."/>
        </authorList>
    </citation>
    <scope>NUCLEOTIDE SEQUENCE [LARGE SCALE GENOMIC DNA]</scope>
    <source>
        <strain evidence="9">JCM 17441</strain>
    </source>
</reference>